<dbReference type="GO" id="GO:0005829">
    <property type="term" value="C:cytosol"/>
    <property type="evidence" value="ECO:0007669"/>
    <property type="project" value="TreeGrafter"/>
</dbReference>
<keyword evidence="2" id="KW-0597">Phosphoprotein</keyword>
<dbReference type="SMART" id="SM00448">
    <property type="entry name" value="REC"/>
    <property type="match status" value="1"/>
</dbReference>
<reference evidence="6 7" key="1">
    <citation type="submission" date="2020-08" db="EMBL/GenBank/DDBJ databases">
        <title>Genomic Encyclopedia of Type Strains, Phase IV (KMG-IV): sequencing the most valuable type-strain genomes for metagenomic binning, comparative biology and taxonomic classification.</title>
        <authorList>
            <person name="Goeker M."/>
        </authorList>
    </citation>
    <scope>NUCLEOTIDE SEQUENCE [LARGE SCALE GENOMIC DNA]</scope>
    <source>
        <strain evidence="6 7">DSM 27057</strain>
    </source>
</reference>
<evidence type="ECO:0000313" key="7">
    <source>
        <dbReference type="Proteomes" id="UP000548867"/>
    </source>
</evidence>
<feature type="domain" description="OmpR/PhoB-type" evidence="5">
    <location>
        <begin position="124"/>
        <end position="218"/>
    </location>
</feature>
<dbReference type="GO" id="GO:0006355">
    <property type="term" value="P:regulation of DNA-templated transcription"/>
    <property type="evidence" value="ECO:0007669"/>
    <property type="project" value="InterPro"/>
</dbReference>
<dbReference type="Pfam" id="PF00486">
    <property type="entry name" value="Trans_reg_C"/>
    <property type="match status" value="1"/>
</dbReference>
<dbReference type="Gene3D" id="6.10.250.690">
    <property type="match status" value="1"/>
</dbReference>
<evidence type="ECO:0000259" key="5">
    <source>
        <dbReference type="PROSITE" id="PS51755"/>
    </source>
</evidence>
<dbReference type="Pfam" id="PF00072">
    <property type="entry name" value="Response_reg"/>
    <property type="match status" value="1"/>
</dbReference>
<dbReference type="SMART" id="SM00862">
    <property type="entry name" value="Trans_reg_C"/>
    <property type="match status" value="1"/>
</dbReference>
<dbReference type="Proteomes" id="UP000548867">
    <property type="component" value="Unassembled WGS sequence"/>
</dbReference>
<proteinExistence type="predicted"/>
<evidence type="ECO:0000256" key="2">
    <source>
        <dbReference type="PROSITE-ProRule" id="PRU00169"/>
    </source>
</evidence>
<dbReference type="GO" id="GO:0000156">
    <property type="term" value="F:phosphorelay response regulator activity"/>
    <property type="evidence" value="ECO:0007669"/>
    <property type="project" value="TreeGrafter"/>
</dbReference>
<dbReference type="AlphaFoldDB" id="A0A7W6CE24"/>
<comment type="caution">
    <text evidence="6">The sequence shown here is derived from an EMBL/GenBank/DDBJ whole genome shotgun (WGS) entry which is preliminary data.</text>
</comment>
<dbReference type="SUPFAM" id="SSF46894">
    <property type="entry name" value="C-terminal effector domain of the bipartite response regulators"/>
    <property type="match status" value="1"/>
</dbReference>
<evidence type="ECO:0000259" key="4">
    <source>
        <dbReference type="PROSITE" id="PS50110"/>
    </source>
</evidence>
<dbReference type="GO" id="GO:0032993">
    <property type="term" value="C:protein-DNA complex"/>
    <property type="evidence" value="ECO:0007669"/>
    <property type="project" value="TreeGrafter"/>
</dbReference>
<keyword evidence="7" id="KW-1185">Reference proteome</keyword>
<dbReference type="CDD" id="cd00383">
    <property type="entry name" value="trans_reg_C"/>
    <property type="match status" value="1"/>
</dbReference>
<dbReference type="InterPro" id="IPR039420">
    <property type="entry name" value="WalR-like"/>
</dbReference>
<organism evidence="6 7">
    <name type="scientific">Novosphingobium sediminicola</name>
    <dbReference type="NCBI Taxonomy" id="563162"/>
    <lineage>
        <taxon>Bacteria</taxon>
        <taxon>Pseudomonadati</taxon>
        <taxon>Pseudomonadota</taxon>
        <taxon>Alphaproteobacteria</taxon>
        <taxon>Sphingomonadales</taxon>
        <taxon>Sphingomonadaceae</taxon>
        <taxon>Novosphingobium</taxon>
    </lineage>
</organism>
<dbReference type="PANTHER" id="PTHR48111">
    <property type="entry name" value="REGULATOR OF RPOS"/>
    <property type="match status" value="1"/>
</dbReference>
<evidence type="ECO:0000313" key="6">
    <source>
        <dbReference type="EMBL" id="MBB3953775.1"/>
    </source>
</evidence>
<dbReference type="PANTHER" id="PTHR48111:SF37">
    <property type="entry name" value="RESPONSE REGULATOR PROTEIN CARR"/>
    <property type="match status" value="1"/>
</dbReference>
<evidence type="ECO:0000256" key="3">
    <source>
        <dbReference type="PROSITE-ProRule" id="PRU01091"/>
    </source>
</evidence>
<name>A0A7W6CE24_9SPHN</name>
<dbReference type="SUPFAM" id="SSF52172">
    <property type="entry name" value="CheY-like"/>
    <property type="match status" value="1"/>
</dbReference>
<dbReference type="EMBL" id="JACIDX010000002">
    <property type="protein sequence ID" value="MBB3953775.1"/>
    <property type="molecule type" value="Genomic_DNA"/>
</dbReference>
<dbReference type="Gene3D" id="3.40.50.2300">
    <property type="match status" value="1"/>
</dbReference>
<accession>A0A7W6CE24</accession>
<dbReference type="InterPro" id="IPR011006">
    <property type="entry name" value="CheY-like_superfamily"/>
</dbReference>
<dbReference type="InterPro" id="IPR036388">
    <property type="entry name" value="WH-like_DNA-bd_sf"/>
</dbReference>
<dbReference type="PROSITE" id="PS51755">
    <property type="entry name" value="OMPR_PHOB"/>
    <property type="match status" value="1"/>
</dbReference>
<sequence>MKVLLAEDDEQLARKLLRVLHGHGFAVDHADNGEDALHLACTGVYDVIVLDLGLPVIDGLAVLQGLRGRGVDFPVLILTARDAWADKSAGFKAGADDYLTKPFLPDELVLRMRALVRRARGLKAETLRCGPLGYDPITGGFELNSAPLRLTAFETRILARLMLFREHVVEREKLFDATYEFQADVPQNSLEVLVGRLRRKIGHHMIETVRGHGYRLTAQNA</sequence>
<dbReference type="PROSITE" id="PS50110">
    <property type="entry name" value="RESPONSE_REGULATORY"/>
    <property type="match status" value="1"/>
</dbReference>
<feature type="modified residue" description="4-aspartylphosphate" evidence="2">
    <location>
        <position position="51"/>
    </location>
</feature>
<feature type="domain" description="Response regulatory" evidence="4">
    <location>
        <begin position="2"/>
        <end position="116"/>
    </location>
</feature>
<dbReference type="InterPro" id="IPR016032">
    <property type="entry name" value="Sig_transdc_resp-reg_C-effctor"/>
</dbReference>
<gene>
    <name evidence="6" type="ORF">GGR38_000702</name>
</gene>
<feature type="DNA-binding region" description="OmpR/PhoB-type" evidence="3">
    <location>
        <begin position="124"/>
        <end position="218"/>
    </location>
</feature>
<dbReference type="InterPro" id="IPR001867">
    <property type="entry name" value="OmpR/PhoB-type_DNA-bd"/>
</dbReference>
<dbReference type="InterPro" id="IPR001789">
    <property type="entry name" value="Sig_transdc_resp-reg_receiver"/>
</dbReference>
<keyword evidence="1 3" id="KW-0238">DNA-binding</keyword>
<dbReference type="GO" id="GO:0000976">
    <property type="term" value="F:transcription cis-regulatory region binding"/>
    <property type="evidence" value="ECO:0007669"/>
    <property type="project" value="TreeGrafter"/>
</dbReference>
<dbReference type="RefSeq" id="WP_183622684.1">
    <property type="nucleotide sequence ID" value="NZ_JACIDX010000002.1"/>
</dbReference>
<protein>
    <submittedName>
        <fullName evidence="6">DNA-binding response OmpR family regulator</fullName>
    </submittedName>
</protein>
<evidence type="ECO:0000256" key="1">
    <source>
        <dbReference type="ARBA" id="ARBA00023125"/>
    </source>
</evidence>
<dbReference type="Gene3D" id="1.10.10.10">
    <property type="entry name" value="Winged helix-like DNA-binding domain superfamily/Winged helix DNA-binding domain"/>
    <property type="match status" value="1"/>
</dbReference>